<accession>A0A9D7E3K2</accession>
<name>A0A9D7E3K2_9PROT</name>
<organism evidence="2 3">
    <name type="scientific">Candidatus Methylophosphatis roskildensis</name>
    <dbReference type="NCBI Taxonomy" id="2899263"/>
    <lineage>
        <taxon>Bacteria</taxon>
        <taxon>Pseudomonadati</taxon>
        <taxon>Pseudomonadota</taxon>
        <taxon>Betaproteobacteria</taxon>
        <taxon>Nitrosomonadales</taxon>
        <taxon>Sterolibacteriaceae</taxon>
        <taxon>Candidatus Methylophosphatis</taxon>
    </lineage>
</organism>
<comment type="caution">
    <text evidence="2">The sequence shown here is derived from an EMBL/GenBank/DDBJ whole genome shotgun (WGS) entry which is preliminary data.</text>
</comment>
<sequence length="159" mass="18068">MSEELIARKHWIVYVGPAFRLAVTAAIIWLLAQLAIANGLVDDPFLVQAFAAAMLAFTATTSLYRVLLLASVRWSATPQRVDLARGVLPWKKFRYGAPYAQLFDCWYEHTFLGWLLGYANVRIRLREGTTHEIQESYLARGRKLSDRINHGIEGALPHR</sequence>
<keyword evidence="1" id="KW-0472">Membrane</keyword>
<dbReference type="EMBL" id="JADJEV010000003">
    <property type="protein sequence ID" value="MBK6973098.1"/>
    <property type="molecule type" value="Genomic_DNA"/>
</dbReference>
<keyword evidence="1" id="KW-1133">Transmembrane helix</keyword>
<gene>
    <name evidence="2" type="ORF">IPH26_09180</name>
</gene>
<feature type="transmembrane region" description="Helical" evidence="1">
    <location>
        <begin position="49"/>
        <end position="70"/>
    </location>
</feature>
<proteinExistence type="predicted"/>
<evidence type="ECO:0000313" key="2">
    <source>
        <dbReference type="EMBL" id="MBK6973098.1"/>
    </source>
</evidence>
<dbReference type="AlphaFoldDB" id="A0A9D7E3K2"/>
<feature type="transmembrane region" description="Helical" evidence="1">
    <location>
        <begin position="12"/>
        <end position="37"/>
    </location>
</feature>
<evidence type="ECO:0000313" key="3">
    <source>
        <dbReference type="Proteomes" id="UP000807785"/>
    </source>
</evidence>
<dbReference type="Proteomes" id="UP000807785">
    <property type="component" value="Unassembled WGS sequence"/>
</dbReference>
<protein>
    <submittedName>
        <fullName evidence="2">Uncharacterized protein</fullName>
    </submittedName>
</protein>
<evidence type="ECO:0000256" key="1">
    <source>
        <dbReference type="SAM" id="Phobius"/>
    </source>
</evidence>
<reference evidence="2" key="1">
    <citation type="submission" date="2020-10" db="EMBL/GenBank/DDBJ databases">
        <title>Connecting structure to function with the recovery of over 1000 high-quality activated sludge metagenome-assembled genomes encoding full-length rRNA genes using long-read sequencing.</title>
        <authorList>
            <person name="Singleton C.M."/>
            <person name="Petriglieri F."/>
            <person name="Kristensen J.M."/>
            <person name="Kirkegaard R.H."/>
            <person name="Michaelsen T.Y."/>
            <person name="Andersen M.H."/>
            <person name="Karst S.M."/>
            <person name="Dueholm M.S."/>
            <person name="Nielsen P.H."/>
            <person name="Albertsen M."/>
        </authorList>
    </citation>
    <scope>NUCLEOTIDE SEQUENCE</scope>
    <source>
        <strain evidence="2">Bjer_18-Q3-R1-45_BAT3C.347</strain>
    </source>
</reference>
<keyword evidence="1" id="KW-0812">Transmembrane</keyword>